<dbReference type="AlphaFoldDB" id="A0A218NNU1"/>
<dbReference type="OrthoDB" id="55537at2157"/>
<sequence>MEKADVDITKVKSTFASKFPEHPLTKILISEPDYLTAEEFLAKVQTWLAFFNGDGEDGKN</sequence>
<name>A0A218NNU1_9ARCH</name>
<evidence type="ECO:0000313" key="2">
    <source>
        <dbReference type="Proteomes" id="UP000197679"/>
    </source>
</evidence>
<proteinExistence type="predicted"/>
<evidence type="ECO:0000313" key="1">
    <source>
        <dbReference type="EMBL" id="ASI14148.1"/>
    </source>
</evidence>
<protein>
    <submittedName>
        <fullName evidence="1">Uncharacterized protein</fullName>
    </submittedName>
</protein>
<dbReference type="EMBL" id="CP019964">
    <property type="protein sequence ID" value="ASI14148.1"/>
    <property type="molecule type" value="Genomic_DNA"/>
</dbReference>
<accession>A0A218NNU1</accession>
<gene>
    <name evidence="1" type="ORF">Mia14_0864</name>
</gene>
<dbReference type="Proteomes" id="UP000197679">
    <property type="component" value="Chromosome"/>
</dbReference>
<keyword evidence="2" id="KW-1185">Reference proteome</keyword>
<dbReference type="RefSeq" id="WP_088820438.1">
    <property type="nucleotide sequence ID" value="NZ_CP019964.1"/>
</dbReference>
<organism evidence="1 2">
    <name type="scientific">Candidatus Mancarchaeum acidiphilum</name>
    <dbReference type="NCBI Taxonomy" id="1920749"/>
    <lineage>
        <taxon>Archaea</taxon>
        <taxon>Candidatus Micrarchaeota</taxon>
        <taxon>Candidatus Mancarchaeum</taxon>
    </lineage>
</organism>
<dbReference type="GeneID" id="33314410"/>
<dbReference type="KEGG" id="marh:Mia14_0864"/>
<reference evidence="1 2" key="1">
    <citation type="journal article" date="2017" name="Nat. Commun.">
        <title>'ARMAN' archaea depend on association with euryarchaeal host in culture and in situ.</title>
        <authorList>
            <person name="Golyshina O."/>
            <person name="Toshchakov S."/>
            <person name="Makarova K."/>
            <person name="Gavrilov S."/>
            <person name="Korzhenkov A."/>
            <person name="La Cono V."/>
            <person name="Arcadi E."/>
            <person name="Nechitaylo T."/>
            <person name="Ferrer M."/>
            <person name="Kublanov I."/>
            <person name="Wolf Y."/>
            <person name="Yakimov M."/>
            <person name="Golyshin P."/>
            <person name="Slesarev A."/>
            <person name="Kozyavkin S."/>
        </authorList>
    </citation>
    <scope>NUCLEOTIDE SEQUENCE [LARGE SCALE GENOMIC DNA]</scope>
    <source>
        <strain evidence="1 2">Mia14</strain>
    </source>
</reference>